<evidence type="ECO:0000313" key="2">
    <source>
        <dbReference type="Proteomes" id="UP000661918"/>
    </source>
</evidence>
<evidence type="ECO:0008006" key="3">
    <source>
        <dbReference type="Google" id="ProtNLM"/>
    </source>
</evidence>
<proteinExistence type="predicted"/>
<keyword evidence="2" id="KW-1185">Reference proteome</keyword>
<name>A0ABQ2GY45_9DEIO</name>
<sequence>MVFGARHVIGGTRHIERFNATLRLRVAHLVRLSLSFSRQRAHLELLIWMFIPRYKASSR</sequence>
<reference evidence="2" key="1">
    <citation type="journal article" date="2019" name="Int. J. Syst. Evol. Microbiol.">
        <title>The Global Catalogue of Microorganisms (GCM) 10K type strain sequencing project: providing services to taxonomists for standard genome sequencing and annotation.</title>
        <authorList>
            <consortium name="The Broad Institute Genomics Platform"/>
            <consortium name="The Broad Institute Genome Sequencing Center for Infectious Disease"/>
            <person name="Wu L."/>
            <person name="Ma J."/>
        </authorList>
    </citation>
    <scope>NUCLEOTIDE SEQUENCE [LARGE SCALE GENOMIC DNA]</scope>
    <source>
        <strain evidence="2">JCM 15443</strain>
    </source>
</reference>
<dbReference type="Proteomes" id="UP000661918">
    <property type="component" value="Unassembled WGS sequence"/>
</dbReference>
<organism evidence="1 2">
    <name type="scientific">Deinococcus aerophilus</name>
    <dbReference type="NCBI Taxonomy" id="522488"/>
    <lineage>
        <taxon>Bacteria</taxon>
        <taxon>Thermotogati</taxon>
        <taxon>Deinococcota</taxon>
        <taxon>Deinococci</taxon>
        <taxon>Deinococcales</taxon>
        <taxon>Deinococcaceae</taxon>
        <taxon>Deinococcus</taxon>
    </lineage>
</organism>
<dbReference type="EMBL" id="BMOM01000025">
    <property type="protein sequence ID" value="GGM16721.1"/>
    <property type="molecule type" value="Genomic_DNA"/>
</dbReference>
<evidence type="ECO:0000313" key="1">
    <source>
        <dbReference type="EMBL" id="GGM16721.1"/>
    </source>
</evidence>
<gene>
    <name evidence="1" type="ORF">GCM10010841_26310</name>
</gene>
<accession>A0ABQ2GY45</accession>
<comment type="caution">
    <text evidence="1">The sequence shown here is derived from an EMBL/GenBank/DDBJ whole genome shotgun (WGS) entry which is preliminary data.</text>
</comment>
<protein>
    <recommendedName>
        <fullName evidence="3">Transposase</fullName>
    </recommendedName>
</protein>